<evidence type="ECO:0000313" key="4">
    <source>
        <dbReference type="EMBL" id="RPD39928.1"/>
    </source>
</evidence>
<accession>A0A3N4M936</accession>
<proteinExistence type="predicted"/>
<protein>
    <submittedName>
        <fullName evidence="4">DUF4974 domain-containing protein</fullName>
    </submittedName>
</protein>
<evidence type="ECO:0000259" key="2">
    <source>
        <dbReference type="Pfam" id="PF04773"/>
    </source>
</evidence>
<dbReference type="Proteomes" id="UP000279089">
    <property type="component" value="Unassembled WGS sequence"/>
</dbReference>
<evidence type="ECO:0000259" key="3">
    <source>
        <dbReference type="Pfam" id="PF16344"/>
    </source>
</evidence>
<dbReference type="PIRSF" id="PIRSF018266">
    <property type="entry name" value="FecR"/>
    <property type="match status" value="1"/>
</dbReference>
<dbReference type="Pfam" id="PF04773">
    <property type="entry name" value="FecR"/>
    <property type="match status" value="1"/>
</dbReference>
<comment type="caution">
    <text evidence="4">The sequence shown here is derived from an EMBL/GenBank/DDBJ whole genome shotgun (WGS) entry which is preliminary data.</text>
</comment>
<dbReference type="InterPro" id="IPR032508">
    <property type="entry name" value="FecR_C"/>
</dbReference>
<feature type="transmembrane region" description="Helical" evidence="1">
    <location>
        <begin position="93"/>
        <end position="113"/>
    </location>
</feature>
<dbReference type="OrthoDB" id="1119382at2"/>
<dbReference type="RefSeq" id="WP_120517784.1">
    <property type="nucleotide sequence ID" value="NZ_QXZY01000010.1"/>
</dbReference>
<dbReference type="AlphaFoldDB" id="A0A3N4M936"/>
<sequence>MGPGKFPFNEALLQKYLTGEPCTQEELDVIKQYFTTDVYAPVIRQVMEAEWSHLDTVQAGRTPQDENYDRFITTKLQPFLARRRKVVKMVIQSMKYAAAAAVLVLCVTIFYPFKNEKRQVAAANQWNEKFAARGQRLKLTMPDSTVVYLAPESRIWYPAAEQYMSGQRTVRLEGEAYFDVVHDTAHPFTVQTGTIRTVDVGTAFNIRAYPDERAIAVTVAEGEVQVVKMDPGRLAVSKTLIESEGIVFDKDLQQWNDVVVNTNEIGNWRKGEFEFASEPLENVVAILGRHYDMQFAWKDESLKRKKITIQFYSDSRATALDLLELTAAVRLEKKGDTIWISKKSKK</sequence>
<dbReference type="InterPro" id="IPR006860">
    <property type="entry name" value="FecR"/>
</dbReference>
<name>A0A3N4M936_9BACT</name>
<dbReference type="Gene3D" id="3.55.50.30">
    <property type="match status" value="1"/>
</dbReference>
<keyword evidence="1" id="KW-0472">Membrane</keyword>
<keyword evidence="1" id="KW-1133">Transmembrane helix</keyword>
<dbReference type="GO" id="GO:0016989">
    <property type="term" value="F:sigma factor antagonist activity"/>
    <property type="evidence" value="ECO:0007669"/>
    <property type="project" value="TreeGrafter"/>
</dbReference>
<feature type="domain" description="FecR protein" evidence="2">
    <location>
        <begin position="132"/>
        <end position="225"/>
    </location>
</feature>
<evidence type="ECO:0000256" key="1">
    <source>
        <dbReference type="SAM" id="Phobius"/>
    </source>
</evidence>
<evidence type="ECO:0000313" key="5">
    <source>
        <dbReference type="Proteomes" id="UP000279089"/>
    </source>
</evidence>
<dbReference type="PANTHER" id="PTHR30273">
    <property type="entry name" value="PERIPLASMIC SIGNAL SENSOR AND SIGMA FACTOR ACTIVATOR FECR-RELATED"/>
    <property type="match status" value="1"/>
</dbReference>
<keyword evidence="5" id="KW-1185">Reference proteome</keyword>
<dbReference type="PANTHER" id="PTHR30273:SF2">
    <property type="entry name" value="PROTEIN FECR"/>
    <property type="match status" value="1"/>
</dbReference>
<dbReference type="InterPro" id="IPR012373">
    <property type="entry name" value="Ferrdict_sens_TM"/>
</dbReference>
<dbReference type="Gene3D" id="2.60.120.1440">
    <property type="match status" value="1"/>
</dbReference>
<feature type="domain" description="Protein FecR C-terminal" evidence="3">
    <location>
        <begin position="273"/>
        <end position="340"/>
    </location>
</feature>
<keyword evidence="1" id="KW-0812">Transmembrane</keyword>
<dbReference type="EMBL" id="RMBX01000009">
    <property type="protein sequence ID" value="RPD39928.1"/>
    <property type="molecule type" value="Genomic_DNA"/>
</dbReference>
<reference evidence="5" key="1">
    <citation type="submission" date="2018-11" db="EMBL/GenBank/DDBJ databases">
        <title>Chitinophaga lutea sp.nov., isolate from arsenic contaminated soil.</title>
        <authorList>
            <person name="Zong Y."/>
        </authorList>
    </citation>
    <scope>NUCLEOTIDE SEQUENCE [LARGE SCALE GENOMIC DNA]</scope>
    <source>
        <strain evidence="5">YLT18</strain>
    </source>
</reference>
<dbReference type="Pfam" id="PF16344">
    <property type="entry name" value="FecR_C"/>
    <property type="match status" value="1"/>
</dbReference>
<organism evidence="4 5">
    <name type="scientific">Chitinophaga barathri</name>
    <dbReference type="NCBI Taxonomy" id="1647451"/>
    <lineage>
        <taxon>Bacteria</taxon>
        <taxon>Pseudomonadati</taxon>
        <taxon>Bacteroidota</taxon>
        <taxon>Chitinophagia</taxon>
        <taxon>Chitinophagales</taxon>
        <taxon>Chitinophagaceae</taxon>
        <taxon>Chitinophaga</taxon>
    </lineage>
</organism>
<gene>
    <name evidence="4" type="ORF">EG028_17555</name>
</gene>